<dbReference type="GO" id="GO:0008379">
    <property type="term" value="F:thioredoxin peroxidase activity"/>
    <property type="evidence" value="ECO:0007669"/>
    <property type="project" value="TreeGrafter"/>
</dbReference>
<dbReference type="AlphaFoldDB" id="A0A832GN50"/>
<dbReference type="Gene3D" id="3.40.30.10">
    <property type="entry name" value="Glutaredoxin"/>
    <property type="match status" value="1"/>
</dbReference>
<proteinExistence type="inferred from homology"/>
<dbReference type="GO" id="GO:0042744">
    <property type="term" value="P:hydrogen peroxide catabolic process"/>
    <property type="evidence" value="ECO:0007669"/>
    <property type="project" value="TreeGrafter"/>
</dbReference>
<feature type="domain" description="Alkyl hydroperoxide reductase subunit C/ Thiol specific antioxidant" evidence="5">
    <location>
        <begin position="18"/>
        <end position="64"/>
    </location>
</feature>
<sequence>MNFFIPLFGSICIRPDVKAPDFEAQAHFPGGEMGPLKLFDCAGKWIMLMFYPTDFTFVCPNKIPIPWYQIWAVKLVGT</sequence>
<dbReference type="EMBL" id="DSZU01000042">
    <property type="protein sequence ID" value="HGV54957.1"/>
    <property type="molecule type" value="Genomic_DNA"/>
</dbReference>
<protein>
    <recommendedName>
        <fullName evidence="3">Thioredoxin peroxidase</fullName>
    </recommendedName>
</protein>
<gene>
    <name evidence="6" type="ORF">ENT73_02550</name>
</gene>
<evidence type="ECO:0000256" key="3">
    <source>
        <dbReference type="ARBA" id="ARBA00032824"/>
    </source>
</evidence>
<evidence type="ECO:0000259" key="5">
    <source>
        <dbReference type="Pfam" id="PF00578"/>
    </source>
</evidence>
<dbReference type="GO" id="GO:0006979">
    <property type="term" value="P:response to oxidative stress"/>
    <property type="evidence" value="ECO:0007669"/>
    <property type="project" value="TreeGrafter"/>
</dbReference>
<accession>A0A832GN50</accession>
<dbReference type="GO" id="GO:0033554">
    <property type="term" value="P:cellular response to stress"/>
    <property type="evidence" value="ECO:0007669"/>
    <property type="project" value="TreeGrafter"/>
</dbReference>
<keyword evidence="2" id="KW-0560">Oxidoreductase</keyword>
<evidence type="ECO:0000256" key="1">
    <source>
        <dbReference type="ARBA" id="ARBA00009796"/>
    </source>
</evidence>
<comment type="similarity">
    <text evidence="1">Belongs to the peroxiredoxin family. AhpC/Prx1 subfamily.</text>
</comment>
<dbReference type="PANTHER" id="PTHR10681:SF128">
    <property type="entry name" value="THIOREDOXIN-DEPENDENT PEROXIDE REDUCTASE, MITOCHONDRIAL"/>
    <property type="match status" value="1"/>
</dbReference>
<evidence type="ECO:0000256" key="4">
    <source>
        <dbReference type="ARBA" id="ARBA00037420"/>
    </source>
</evidence>
<dbReference type="PANTHER" id="PTHR10681">
    <property type="entry name" value="THIOREDOXIN PEROXIDASE"/>
    <property type="match status" value="1"/>
</dbReference>
<name>A0A832GN50_9BACT</name>
<dbReference type="GO" id="GO:0005829">
    <property type="term" value="C:cytosol"/>
    <property type="evidence" value="ECO:0007669"/>
    <property type="project" value="TreeGrafter"/>
</dbReference>
<dbReference type="SUPFAM" id="SSF52833">
    <property type="entry name" value="Thioredoxin-like"/>
    <property type="match status" value="1"/>
</dbReference>
<organism evidence="6">
    <name type="scientific">Caldimicrobium thiodismutans</name>
    <dbReference type="NCBI Taxonomy" id="1653476"/>
    <lineage>
        <taxon>Bacteria</taxon>
        <taxon>Pseudomonadati</taxon>
        <taxon>Thermodesulfobacteriota</taxon>
        <taxon>Thermodesulfobacteria</taxon>
        <taxon>Thermodesulfobacteriales</taxon>
        <taxon>Thermodesulfobacteriaceae</taxon>
        <taxon>Caldimicrobium</taxon>
    </lineage>
</organism>
<dbReference type="Pfam" id="PF00578">
    <property type="entry name" value="AhpC-TSA"/>
    <property type="match status" value="1"/>
</dbReference>
<reference evidence="6" key="1">
    <citation type="journal article" date="2020" name="mSystems">
        <title>Genome- and Community-Level Interaction Insights into Carbon Utilization and Element Cycling Functions of Hydrothermarchaeota in Hydrothermal Sediment.</title>
        <authorList>
            <person name="Zhou Z."/>
            <person name="Liu Y."/>
            <person name="Xu W."/>
            <person name="Pan J."/>
            <person name="Luo Z.H."/>
            <person name="Li M."/>
        </authorList>
    </citation>
    <scope>NUCLEOTIDE SEQUENCE [LARGE SCALE GENOMIC DNA]</scope>
    <source>
        <strain evidence="6">SpSt-605</strain>
    </source>
</reference>
<dbReference type="InterPro" id="IPR000866">
    <property type="entry name" value="AhpC/TSA"/>
</dbReference>
<comment type="caution">
    <text evidence="6">The sequence shown here is derived from an EMBL/GenBank/DDBJ whole genome shotgun (WGS) entry which is preliminary data.</text>
</comment>
<dbReference type="InterPro" id="IPR050217">
    <property type="entry name" value="Peroxiredoxin"/>
</dbReference>
<comment type="function">
    <text evidence="4">Thiol-specific peroxidase that catalyzes the reduction of hydrogen peroxide and organic hydroperoxides to water and alcohols, respectively. Plays a role in cell protection against oxidative stress by detoxifying peroxides.</text>
</comment>
<evidence type="ECO:0000313" key="6">
    <source>
        <dbReference type="EMBL" id="HGV54957.1"/>
    </source>
</evidence>
<dbReference type="InterPro" id="IPR036249">
    <property type="entry name" value="Thioredoxin-like_sf"/>
</dbReference>
<dbReference type="GO" id="GO:0045454">
    <property type="term" value="P:cell redox homeostasis"/>
    <property type="evidence" value="ECO:0007669"/>
    <property type="project" value="TreeGrafter"/>
</dbReference>
<evidence type="ECO:0000256" key="2">
    <source>
        <dbReference type="ARBA" id="ARBA00023002"/>
    </source>
</evidence>